<keyword evidence="3" id="KW-1185">Reference proteome</keyword>
<dbReference type="InterPro" id="IPR033653">
    <property type="entry name" value="NTP-PPase_DR2231-like"/>
</dbReference>
<dbReference type="EMBL" id="AM286690">
    <property type="protein sequence ID" value="CAL15885.1"/>
    <property type="molecule type" value="Genomic_DNA"/>
</dbReference>
<evidence type="ECO:0000256" key="1">
    <source>
        <dbReference type="SAM" id="MobiDB-lite"/>
    </source>
</evidence>
<dbReference type="eggNOG" id="COG4696">
    <property type="taxonomic scope" value="Bacteria"/>
</dbReference>
<dbReference type="CDD" id="cd11530">
    <property type="entry name" value="NTP-PPase_DR2231_like"/>
    <property type="match status" value="1"/>
</dbReference>
<dbReference type="Pfam" id="PF01503">
    <property type="entry name" value="PRA-PH"/>
    <property type="match status" value="1"/>
</dbReference>
<dbReference type="OrthoDB" id="9795188at2"/>
<feature type="region of interest" description="Disordered" evidence="1">
    <location>
        <begin position="125"/>
        <end position="147"/>
    </location>
</feature>
<dbReference type="KEGG" id="abo:ABO_0437"/>
<dbReference type="RefSeq" id="WP_011587723.1">
    <property type="nucleotide sequence ID" value="NC_008260.1"/>
</dbReference>
<sequence length="163" mass="17888">MAIKSNNSNFHRVAEFHRAFSLPVEPQPVVPDDATVRLRLALLLEEFYELVEATCQEVSEGQRKFLMTLAQAREQLEELEGFQVDLVEVADALTDINYVTYGAGHTFGIDLNACCKEVHRSNMSKLGADGQPVKDERGKVLKGPAYSPPSLAQVLANQAGGAE</sequence>
<name>Q0VSG3_ALCBS</name>
<dbReference type="InterPro" id="IPR021130">
    <property type="entry name" value="PRib-ATP_PPHydrolase-like"/>
</dbReference>
<protein>
    <recommendedName>
        <fullName evidence="4">Phosphoribosyl-ATP pyrophosphohydrolase</fullName>
    </recommendedName>
</protein>
<dbReference type="Gene3D" id="1.10.3420.10">
    <property type="entry name" value="putative ntp pyrophosphohydrolase like domain"/>
    <property type="match status" value="1"/>
</dbReference>
<dbReference type="Proteomes" id="UP000008871">
    <property type="component" value="Chromosome"/>
</dbReference>
<dbReference type="AlphaFoldDB" id="Q0VSG3"/>
<dbReference type="HOGENOM" id="CLU_097934_1_0_6"/>
<evidence type="ECO:0000313" key="2">
    <source>
        <dbReference type="EMBL" id="CAL15885.1"/>
    </source>
</evidence>
<dbReference type="STRING" id="393595.ABO_0437"/>
<evidence type="ECO:0008006" key="4">
    <source>
        <dbReference type="Google" id="ProtNLM"/>
    </source>
</evidence>
<organism evidence="2 3">
    <name type="scientific">Alcanivorax borkumensis (strain ATCC 700651 / DSM 11573 / NCIMB 13689 / SK2)</name>
    <dbReference type="NCBI Taxonomy" id="393595"/>
    <lineage>
        <taxon>Bacteria</taxon>
        <taxon>Pseudomonadati</taxon>
        <taxon>Pseudomonadota</taxon>
        <taxon>Gammaproteobacteria</taxon>
        <taxon>Oceanospirillales</taxon>
        <taxon>Alcanivoracaceae</taxon>
        <taxon>Alcanivorax</taxon>
    </lineage>
</organism>
<gene>
    <name evidence="2" type="ordered locus">ABO_0437</name>
</gene>
<reference evidence="2 3" key="1">
    <citation type="journal article" date="2006" name="Nat. Biotechnol.">
        <title>Genome sequence of the ubiquitous hydrocarbon-degrading marine bacterium Alcanivorax borkumensis.</title>
        <authorList>
            <person name="Schneiker S."/>
            <person name="Martins dos Santos V.A.P."/>
            <person name="Bartels D."/>
            <person name="Bekel T."/>
            <person name="Brecht M."/>
            <person name="Buhrmester J."/>
            <person name="Chernikova T.N."/>
            <person name="Denaro R."/>
            <person name="Ferrer M."/>
            <person name="Gertler C."/>
            <person name="Goesmann A."/>
            <person name="Golyshina O.V."/>
            <person name="Kaminski F."/>
            <person name="Khachane A.N."/>
            <person name="Lang S."/>
            <person name="Linke B."/>
            <person name="McHardy A.C."/>
            <person name="Meyer F."/>
            <person name="Nechitaylo T."/>
            <person name="Puehler A."/>
            <person name="Regenhardt D."/>
            <person name="Rupp O."/>
            <person name="Sabirova J.S."/>
            <person name="Selbitschka W."/>
            <person name="Yakimov M.M."/>
            <person name="Timmis K.N."/>
            <person name="Vorhoelter F.-J."/>
            <person name="Weidner S."/>
            <person name="Kaiser O."/>
            <person name="Golyshin P.N."/>
        </authorList>
    </citation>
    <scope>NUCLEOTIDE SEQUENCE [LARGE SCALE GENOMIC DNA]</scope>
    <source>
        <strain evidence="3">ATCC 700651 / DSM 11573 / NCIMB 13689 / SK2</strain>
    </source>
</reference>
<evidence type="ECO:0000313" key="3">
    <source>
        <dbReference type="Proteomes" id="UP000008871"/>
    </source>
</evidence>
<accession>Q0VSG3</accession>
<dbReference type="InterPro" id="IPR023292">
    <property type="entry name" value="NTP_PyroPHydrolase-like_dom_sf"/>
</dbReference>
<proteinExistence type="predicted"/>